<proteinExistence type="predicted"/>
<accession>A0ABM5V4L8</accession>
<keyword evidence="2" id="KW-1185">Reference proteome</keyword>
<reference evidence="2" key="1">
    <citation type="journal article" date="2015" name="Genome Announc.">
        <title>Complete Genome Sequence of Herbaspirillum hiltneri N3 (DSM 17495), Isolated from Surface-Sterilized Wheat Roots.</title>
        <authorList>
            <person name="Guizelini D."/>
            <person name="Saizaki P.M."/>
            <person name="Coimbra N.A."/>
            <person name="Weiss V.A."/>
            <person name="Faoro H."/>
            <person name="Sfeir M.Z."/>
            <person name="Baura V.A."/>
            <person name="Monteiro R.A."/>
            <person name="Chubatsu L.S."/>
            <person name="Souza E.M."/>
            <person name="Cruz L.M."/>
            <person name="Pedrosa F.O."/>
            <person name="Raittz R.T."/>
            <person name="Marchaukoski J.N."/>
            <person name="Steffens M.B."/>
        </authorList>
    </citation>
    <scope>NUCLEOTIDE SEQUENCE [LARGE SCALE GENOMIC DNA]</scope>
    <source>
        <strain evidence="2">N3</strain>
    </source>
</reference>
<evidence type="ECO:0000313" key="2">
    <source>
        <dbReference type="Proteomes" id="UP000063429"/>
    </source>
</evidence>
<evidence type="ECO:0000313" key="1">
    <source>
        <dbReference type="EMBL" id="AKZ64470.1"/>
    </source>
</evidence>
<sequence>MKAVLYSLCAVQPPEQARLLQILLQRQLDSIEENLSPSADAREFMERTIAVIQDFILVAKKD</sequence>
<organism evidence="1 2">
    <name type="scientific">Herbaspirillum hiltneri N3</name>
    <dbReference type="NCBI Taxonomy" id="1262470"/>
    <lineage>
        <taxon>Bacteria</taxon>
        <taxon>Pseudomonadati</taxon>
        <taxon>Pseudomonadota</taxon>
        <taxon>Betaproteobacteria</taxon>
        <taxon>Burkholderiales</taxon>
        <taxon>Oxalobacteraceae</taxon>
        <taxon>Herbaspirillum</taxon>
    </lineage>
</organism>
<gene>
    <name evidence="1" type="ORF">F506_19030</name>
</gene>
<name>A0ABM5V4L8_9BURK</name>
<dbReference type="Proteomes" id="UP000063429">
    <property type="component" value="Chromosome"/>
</dbReference>
<dbReference type="EMBL" id="CP011409">
    <property type="protein sequence ID" value="AKZ64470.1"/>
    <property type="molecule type" value="Genomic_DNA"/>
</dbReference>
<protein>
    <submittedName>
        <fullName evidence="1">Uncharacterized protein</fullName>
    </submittedName>
</protein>